<organism evidence="8 9">
    <name type="scientific">Parnassius apollo</name>
    <name type="common">Apollo butterfly</name>
    <name type="synonym">Papilio apollo</name>
    <dbReference type="NCBI Taxonomy" id="110799"/>
    <lineage>
        <taxon>Eukaryota</taxon>
        <taxon>Metazoa</taxon>
        <taxon>Ecdysozoa</taxon>
        <taxon>Arthropoda</taxon>
        <taxon>Hexapoda</taxon>
        <taxon>Insecta</taxon>
        <taxon>Pterygota</taxon>
        <taxon>Neoptera</taxon>
        <taxon>Endopterygota</taxon>
        <taxon>Lepidoptera</taxon>
        <taxon>Glossata</taxon>
        <taxon>Ditrysia</taxon>
        <taxon>Papilionoidea</taxon>
        <taxon>Papilionidae</taxon>
        <taxon>Parnassiinae</taxon>
        <taxon>Parnassini</taxon>
        <taxon>Parnassius</taxon>
        <taxon>Parnassius</taxon>
    </lineage>
</organism>
<dbReference type="GO" id="GO:0045746">
    <property type="term" value="P:negative regulation of Notch signaling pathway"/>
    <property type="evidence" value="ECO:0007669"/>
    <property type="project" value="InterPro"/>
</dbReference>
<evidence type="ECO:0000256" key="4">
    <source>
        <dbReference type="ARBA" id="ARBA00023163"/>
    </source>
</evidence>
<sequence>MPMVTAVTLPELDAAEALLELQGEMRELQPERSNSSAQEEVESSATTALFLNSLFLKRRSNLKSARPGPSVQKTSPSTPYLKSNFQYGSSRFTTRLEPPCKKRLLQKKQLVKPQKACWSEVITKPRLDDIKETCDRSTQTEVEYQLPQIDKMESIIKDLCAKIETLENKLKMKSSVSSYASKGRNNVKSKPCDLNSSDSGDENVAVPRTSSSKRKRYTICADSDWVSIGDGHAFVPSRLLKNMDWSTHTYATRKLLRAVFPRSVLATHSLTGKPSPAFPNKPAKKRLDPALVNDIVQTVVDNCCVPESVVRASITTKCADESKMFRSRLRKSKSNSAKIDQENIPPLFCKSEESDESYLST</sequence>
<dbReference type="PANTHER" id="PTHR35346">
    <property type="entry name" value="BEN DOMAIN-CONTAINING PROTEIN 6"/>
    <property type="match status" value="1"/>
</dbReference>
<dbReference type="InterPro" id="IPR037496">
    <property type="entry name" value="BEND6-like"/>
</dbReference>
<evidence type="ECO:0000256" key="3">
    <source>
        <dbReference type="ARBA" id="ARBA00023015"/>
    </source>
</evidence>
<keyword evidence="4" id="KW-0804">Transcription</keyword>
<feature type="domain" description="BEN" evidence="7">
    <location>
        <begin position="229"/>
        <end position="325"/>
    </location>
</feature>
<dbReference type="GO" id="GO:0003714">
    <property type="term" value="F:transcription corepressor activity"/>
    <property type="evidence" value="ECO:0007669"/>
    <property type="project" value="InterPro"/>
</dbReference>
<dbReference type="GO" id="GO:0003677">
    <property type="term" value="F:DNA binding"/>
    <property type="evidence" value="ECO:0007669"/>
    <property type="project" value="InterPro"/>
</dbReference>
<dbReference type="GO" id="GO:0045666">
    <property type="term" value="P:positive regulation of neuron differentiation"/>
    <property type="evidence" value="ECO:0007669"/>
    <property type="project" value="InterPro"/>
</dbReference>
<dbReference type="PANTHER" id="PTHR35346:SF1">
    <property type="entry name" value="BEN DOMAIN-CONTAINING PROTEIN 6"/>
    <property type="match status" value="1"/>
</dbReference>
<keyword evidence="2" id="KW-0678">Repressor</keyword>
<evidence type="ECO:0000256" key="5">
    <source>
        <dbReference type="ARBA" id="ARBA00023242"/>
    </source>
</evidence>
<dbReference type="GO" id="GO:0005634">
    <property type="term" value="C:nucleus"/>
    <property type="evidence" value="ECO:0007669"/>
    <property type="project" value="UniProtKB-SubCell"/>
</dbReference>
<feature type="compositionally biased region" description="Polar residues" evidence="6">
    <location>
        <begin position="178"/>
        <end position="198"/>
    </location>
</feature>
<dbReference type="SMART" id="SM01025">
    <property type="entry name" value="BEN"/>
    <property type="match status" value="1"/>
</dbReference>
<reference evidence="8" key="1">
    <citation type="submission" date="2021-04" db="EMBL/GenBank/DDBJ databases">
        <authorList>
            <person name="Tunstrom K."/>
        </authorList>
    </citation>
    <scope>NUCLEOTIDE SEQUENCE</scope>
</reference>
<dbReference type="Proteomes" id="UP000691718">
    <property type="component" value="Unassembled WGS sequence"/>
</dbReference>
<evidence type="ECO:0000259" key="7">
    <source>
        <dbReference type="PROSITE" id="PS51457"/>
    </source>
</evidence>
<dbReference type="OrthoDB" id="8186171at2759"/>
<gene>
    <name evidence="8" type="ORF">PAPOLLO_LOCUS5619</name>
</gene>
<evidence type="ECO:0000256" key="2">
    <source>
        <dbReference type="ARBA" id="ARBA00022491"/>
    </source>
</evidence>
<keyword evidence="3" id="KW-0805">Transcription regulation</keyword>
<dbReference type="Pfam" id="PF10523">
    <property type="entry name" value="BEN"/>
    <property type="match status" value="1"/>
</dbReference>
<keyword evidence="5" id="KW-0539">Nucleus</keyword>
<keyword evidence="9" id="KW-1185">Reference proteome</keyword>
<dbReference type="PROSITE" id="PS51457">
    <property type="entry name" value="BEN"/>
    <property type="match status" value="1"/>
</dbReference>
<feature type="region of interest" description="Disordered" evidence="6">
    <location>
        <begin position="178"/>
        <end position="209"/>
    </location>
</feature>
<dbReference type="EMBL" id="CAJQZP010000333">
    <property type="protein sequence ID" value="CAG4956890.1"/>
    <property type="molecule type" value="Genomic_DNA"/>
</dbReference>
<protein>
    <submittedName>
        <fullName evidence="8">(apollo) hypothetical protein</fullName>
    </submittedName>
</protein>
<evidence type="ECO:0000256" key="1">
    <source>
        <dbReference type="ARBA" id="ARBA00004123"/>
    </source>
</evidence>
<accession>A0A8S3WES7</accession>
<evidence type="ECO:0000256" key="6">
    <source>
        <dbReference type="SAM" id="MobiDB-lite"/>
    </source>
</evidence>
<evidence type="ECO:0000313" key="8">
    <source>
        <dbReference type="EMBL" id="CAG4956890.1"/>
    </source>
</evidence>
<evidence type="ECO:0000313" key="9">
    <source>
        <dbReference type="Proteomes" id="UP000691718"/>
    </source>
</evidence>
<name>A0A8S3WES7_PARAO</name>
<comment type="caution">
    <text evidence="8">The sequence shown here is derived from an EMBL/GenBank/DDBJ whole genome shotgun (WGS) entry which is preliminary data.</text>
</comment>
<comment type="subcellular location">
    <subcellularLocation>
        <location evidence="1">Nucleus</location>
    </subcellularLocation>
</comment>
<dbReference type="AlphaFoldDB" id="A0A8S3WES7"/>
<proteinExistence type="predicted"/>
<dbReference type="InterPro" id="IPR018379">
    <property type="entry name" value="BEN_domain"/>
</dbReference>